<keyword evidence="12" id="KW-1015">Disulfide bond</keyword>
<accession>A0A133S587</accession>
<dbReference type="GO" id="GO:0002935">
    <property type="term" value="F:tRNA (adenine(37)-C2)-methyltransferase activity"/>
    <property type="evidence" value="ECO:0007669"/>
    <property type="project" value="UniProtKB-UniRule"/>
</dbReference>
<feature type="active site" description="Proton acceptor" evidence="12">
    <location>
        <position position="95"/>
    </location>
</feature>
<dbReference type="Pfam" id="PF21016">
    <property type="entry name" value="RlmN_N"/>
    <property type="match status" value="1"/>
</dbReference>
<evidence type="ECO:0000256" key="5">
    <source>
        <dbReference type="ARBA" id="ARBA00022603"/>
    </source>
</evidence>
<evidence type="ECO:0000256" key="7">
    <source>
        <dbReference type="ARBA" id="ARBA00022691"/>
    </source>
</evidence>
<comment type="function">
    <text evidence="12">Specifically methylates position 2 of adenine 2503 in 23S rRNA and position 2 of adenine 37 in tRNAs.</text>
</comment>
<dbReference type="SFLD" id="SFLDF00275">
    <property type="entry name" value="adenosine_C2_methyltransferase"/>
    <property type="match status" value="1"/>
</dbReference>
<feature type="binding site" evidence="12">
    <location>
        <position position="119"/>
    </location>
    <ligand>
        <name>[4Fe-4S] cluster</name>
        <dbReference type="ChEBI" id="CHEBI:49883"/>
        <note>4Fe-4S-S-AdoMet</note>
    </ligand>
</feature>
<dbReference type="EMBL" id="LRQT01000020">
    <property type="protein sequence ID" value="KXA64707.1"/>
    <property type="molecule type" value="Genomic_DNA"/>
</dbReference>
<evidence type="ECO:0000256" key="8">
    <source>
        <dbReference type="ARBA" id="ARBA00022694"/>
    </source>
</evidence>
<evidence type="ECO:0000256" key="11">
    <source>
        <dbReference type="ARBA" id="ARBA00023014"/>
    </source>
</evidence>
<keyword evidence="2 12" id="KW-0004">4Fe-4S</keyword>
<comment type="miscellaneous">
    <text evidence="12">Reaction proceeds by a ping-pong mechanism involving intermediate methylation of a conserved cysteine residue.</text>
</comment>
<keyword evidence="4 12" id="KW-0698">rRNA processing</keyword>
<dbReference type="GO" id="GO:0051539">
    <property type="term" value="F:4 iron, 4 sulfur cluster binding"/>
    <property type="evidence" value="ECO:0007669"/>
    <property type="project" value="UniProtKB-UniRule"/>
</dbReference>
<dbReference type="InterPro" id="IPR027492">
    <property type="entry name" value="RNA_MTrfase_RlmN"/>
</dbReference>
<dbReference type="InterPro" id="IPR058240">
    <property type="entry name" value="rSAM_sf"/>
</dbReference>
<dbReference type="FunFam" id="3.20.20.70:FF:000014">
    <property type="entry name" value="Probable dual-specificity RNA methyltransferase RlmN"/>
    <property type="match status" value="1"/>
</dbReference>
<feature type="binding site" evidence="12">
    <location>
        <begin position="162"/>
        <end position="163"/>
    </location>
    <ligand>
        <name>S-adenosyl-L-methionine</name>
        <dbReference type="ChEBI" id="CHEBI:59789"/>
    </ligand>
</feature>
<gene>
    <name evidence="12" type="primary">rlmN</name>
    <name evidence="14" type="ORF">HMPREF3233_00832</name>
</gene>
<evidence type="ECO:0000256" key="6">
    <source>
        <dbReference type="ARBA" id="ARBA00022679"/>
    </source>
</evidence>
<evidence type="ECO:0000259" key="13">
    <source>
        <dbReference type="PROSITE" id="PS51918"/>
    </source>
</evidence>
<dbReference type="GO" id="GO:0019843">
    <property type="term" value="F:rRNA binding"/>
    <property type="evidence" value="ECO:0007669"/>
    <property type="project" value="UniProtKB-UniRule"/>
</dbReference>
<evidence type="ECO:0000256" key="4">
    <source>
        <dbReference type="ARBA" id="ARBA00022552"/>
    </source>
</evidence>
<dbReference type="SFLD" id="SFLDS00029">
    <property type="entry name" value="Radical_SAM"/>
    <property type="match status" value="1"/>
</dbReference>
<dbReference type="GO" id="GO:0046872">
    <property type="term" value="F:metal ion binding"/>
    <property type="evidence" value="ECO:0007669"/>
    <property type="project" value="UniProtKB-KW"/>
</dbReference>
<dbReference type="PATRIC" id="fig|39777.7.peg.818"/>
<dbReference type="GO" id="GO:0070040">
    <property type="term" value="F:rRNA (adenine(2503)-C2-)-methyltransferase activity"/>
    <property type="evidence" value="ECO:0007669"/>
    <property type="project" value="UniProtKB-UniRule"/>
</dbReference>
<comment type="subcellular location">
    <subcellularLocation>
        <location evidence="1 12">Cytoplasm</location>
    </subcellularLocation>
</comment>
<dbReference type="Proteomes" id="UP000070226">
    <property type="component" value="Unassembled WGS sequence"/>
</dbReference>
<feature type="binding site" evidence="12">
    <location>
        <position position="194"/>
    </location>
    <ligand>
        <name>S-adenosyl-L-methionine</name>
        <dbReference type="ChEBI" id="CHEBI:59789"/>
    </ligand>
</feature>
<dbReference type="EC" id="2.1.1.192" evidence="12"/>
<evidence type="ECO:0000313" key="15">
    <source>
        <dbReference type="Proteomes" id="UP000070226"/>
    </source>
</evidence>
<dbReference type="GO" id="GO:0005737">
    <property type="term" value="C:cytoplasm"/>
    <property type="evidence" value="ECO:0007669"/>
    <property type="project" value="UniProtKB-SubCell"/>
</dbReference>
<evidence type="ECO:0000256" key="10">
    <source>
        <dbReference type="ARBA" id="ARBA00023004"/>
    </source>
</evidence>
<proteinExistence type="inferred from homology"/>
<sequence>MGALMIELLGKSLVELQALFEEHKIQKFRAKQLIDYIYHRHIFVFQDMTQFPKTLRDWLDSNCIISIPKVITQSVSPDGKTQKLLLELTDHSRIEAVLMEQYYGNSVCVSSQVGCAMGCVFCASTQGGLFRDLSVSEIVGQVVLFSALKQEDIHSLVVMGAGEPLQNYDNVLQALKLIHDPMTFDISYRKMTISTCGWVPNIYKLADEDLPITLALSLHATTDETRRKIMPVGSRYKLDEVLDAVKYYYEKTQRRITFEYILIDSINVSLEEAHELGNIGKAFPNCHVNLIPVNGNEHINLYKPSSKHMNIFKDIVASYGVSVTIRKEMGDAIQAACGQLKVAHGRKEEIHE</sequence>
<evidence type="ECO:0000256" key="9">
    <source>
        <dbReference type="ARBA" id="ARBA00022723"/>
    </source>
</evidence>
<dbReference type="SFLD" id="SFLDG01062">
    <property type="entry name" value="methyltransferase_(Class_A)"/>
    <property type="match status" value="1"/>
</dbReference>
<feature type="binding site" evidence="12">
    <location>
        <begin position="217"/>
        <end position="219"/>
    </location>
    <ligand>
        <name>S-adenosyl-L-methionine</name>
        <dbReference type="ChEBI" id="CHEBI:59789"/>
    </ligand>
</feature>
<dbReference type="GO" id="GO:0000049">
    <property type="term" value="F:tRNA binding"/>
    <property type="evidence" value="ECO:0007669"/>
    <property type="project" value="UniProtKB-UniRule"/>
</dbReference>
<feature type="binding site" evidence="12">
    <location>
        <position position="122"/>
    </location>
    <ligand>
        <name>[4Fe-4S] cluster</name>
        <dbReference type="ChEBI" id="CHEBI:49883"/>
        <note>4Fe-4S-S-AdoMet</note>
    </ligand>
</feature>
<evidence type="ECO:0000256" key="1">
    <source>
        <dbReference type="ARBA" id="ARBA00004496"/>
    </source>
</evidence>
<dbReference type="SUPFAM" id="SSF102114">
    <property type="entry name" value="Radical SAM enzymes"/>
    <property type="match status" value="1"/>
</dbReference>
<dbReference type="HAMAP" id="MF_01849">
    <property type="entry name" value="RNA_methyltr_RlmN"/>
    <property type="match status" value="1"/>
</dbReference>
<dbReference type="GO" id="GO:0070475">
    <property type="term" value="P:rRNA base methylation"/>
    <property type="evidence" value="ECO:0007669"/>
    <property type="project" value="UniProtKB-UniRule"/>
</dbReference>
<dbReference type="GO" id="GO:0030488">
    <property type="term" value="P:tRNA methylation"/>
    <property type="evidence" value="ECO:0007669"/>
    <property type="project" value="UniProtKB-UniRule"/>
</dbReference>
<keyword evidence="3 12" id="KW-0963">Cytoplasm</keyword>
<feature type="domain" description="Radical SAM core" evidence="13">
    <location>
        <begin position="101"/>
        <end position="332"/>
    </location>
</feature>
<keyword evidence="8 12" id="KW-0819">tRNA processing</keyword>
<dbReference type="InterPro" id="IPR040072">
    <property type="entry name" value="Methyltransferase_A"/>
</dbReference>
<keyword evidence="6 12" id="KW-0808">Transferase</keyword>
<dbReference type="CDD" id="cd01335">
    <property type="entry name" value="Radical_SAM"/>
    <property type="match status" value="1"/>
</dbReference>
<dbReference type="NCBIfam" id="TIGR00048">
    <property type="entry name" value="rRNA_mod_RlmN"/>
    <property type="match status" value="1"/>
</dbReference>
<organism evidence="14">
    <name type="scientific">Veillonella atypica</name>
    <dbReference type="NCBI Taxonomy" id="39777"/>
    <lineage>
        <taxon>Bacteria</taxon>
        <taxon>Bacillati</taxon>
        <taxon>Bacillota</taxon>
        <taxon>Negativicutes</taxon>
        <taxon>Veillonellales</taxon>
        <taxon>Veillonellaceae</taxon>
        <taxon>Veillonella</taxon>
    </lineage>
</organism>
<comment type="caution">
    <text evidence="14">The sequence shown here is derived from an EMBL/GenBank/DDBJ whole genome shotgun (WGS) entry which is preliminary data.</text>
</comment>
<dbReference type="PIRSF" id="PIRSF006004">
    <property type="entry name" value="CHP00048"/>
    <property type="match status" value="1"/>
</dbReference>
<reference evidence="14 15" key="1">
    <citation type="submission" date="2016-01" db="EMBL/GenBank/DDBJ databases">
        <authorList>
            <person name="Oliw E.H."/>
        </authorList>
    </citation>
    <scope>NUCLEOTIDE SEQUENCE [LARGE SCALE GENOMIC DNA]</scope>
    <source>
        <strain evidence="14 15">CMW7756B</strain>
    </source>
</reference>
<dbReference type="InterPro" id="IPR048641">
    <property type="entry name" value="RlmN_N"/>
</dbReference>
<feature type="active site" description="S-methylcysteine intermediate" evidence="12">
    <location>
        <position position="337"/>
    </location>
</feature>
<keyword evidence="9 12" id="KW-0479">Metal-binding</keyword>
<comment type="caution">
    <text evidence="12">Lacks conserved residue(s) required for the propagation of feature annotation.</text>
</comment>
<dbReference type="AlphaFoldDB" id="A0A133S587"/>
<dbReference type="Pfam" id="PF04055">
    <property type="entry name" value="Radical_SAM"/>
    <property type="match status" value="1"/>
</dbReference>
<comment type="similarity">
    <text evidence="12">Belongs to the radical SAM superfamily. RlmN family.</text>
</comment>
<comment type="cofactor">
    <cofactor evidence="12">
        <name>[4Fe-4S] cluster</name>
        <dbReference type="ChEBI" id="CHEBI:49883"/>
    </cofactor>
    <text evidence="12">Binds 1 [4Fe-4S] cluster. The cluster is coordinated with 3 cysteines and an exchangeable S-adenosyl-L-methionine.</text>
</comment>
<evidence type="ECO:0000256" key="3">
    <source>
        <dbReference type="ARBA" id="ARBA00022490"/>
    </source>
</evidence>
<keyword evidence="5 12" id="KW-0489">Methyltransferase</keyword>
<comment type="catalytic activity">
    <reaction evidence="12">
        <text>adenosine(37) in tRNA + 2 reduced [2Fe-2S]-[ferredoxin] + 2 S-adenosyl-L-methionine = 2-methyladenosine(37) in tRNA + 5'-deoxyadenosine + L-methionine + 2 oxidized [2Fe-2S]-[ferredoxin] + S-adenosyl-L-homocysteine</text>
        <dbReference type="Rhea" id="RHEA:43332"/>
        <dbReference type="Rhea" id="RHEA-COMP:10000"/>
        <dbReference type="Rhea" id="RHEA-COMP:10001"/>
        <dbReference type="Rhea" id="RHEA-COMP:10162"/>
        <dbReference type="Rhea" id="RHEA-COMP:10485"/>
        <dbReference type="ChEBI" id="CHEBI:17319"/>
        <dbReference type="ChEBI" id="CHEBI:33737"/>
        <dbReference type="ChEBI" id="CHEBI:33738"/>
        <dbReference type="ChEBI" id="CHEBI:57844"/>
        <dbReference type="ChEBI" id="CHEBI:57856"/>
        <dbReference type="ChEBI" id="CHEBI:59789"/>
        <dbReference type="ChEBI" id="CHEBI:74411"/>
        <dbReference type="ChEBI" id="CHEBI:74497"/>
        <dbReference type="EC" id="2.1.1.192"/>
    </reaction>
</comment>
<dbReference type="PANTHER" id="PTHR30544">
    <property type="entry name" value="23S RRNA METHYLTRANSFERASE"/>
    <property type="match status" value="1"/>
</dbReference>
<feature type="binding site" evidence="12">
    <location>
        <position position="115"/>
    </location>
    <ligand>
        <name>[4Fe-4S] cluster</name>
        <dbReference type="ChEBI" id="CHEBI:49883"/>
        <note>4Fe-4S-S-AdoMet</note>
    </ligand>
</feature>
<dbReference type="InterPro" id="IPR007197">
    <property type="entry name" value="rSAM"/>
</dbReference>
<dbReference type="Gene3D" id="1.10.150.530">
    <property type="match status" value="1"/>
</dbReference>
<evidence type="ECO:0000313" key="14">
    <source>
        <dbReference type="EMBL" id="KXA64707.1"/>
    </source>
</evidence>
<protein>
    <recommendedName>
        <fullName evidence="12">Probable dual-specificity RNA methyltransferase RlmN</fullName>
        <ecNumber evidence="12">2.1.1.192</ecNumber>
    </recommendedName>
    <alternativeName>
        <fullName evidence="12">23S rRNA (adenine(2503)-C(2))-methyltransferase</fullName>
    </alternativeName>
    <alternativeName>
        <fullName evidence="12">23S rRNA m2A2503 methyltransferase</fullName>
    </alternativeName>
    <alternativeName>
        <fullName evidence="12">Ribosomal RNA large subunit methyltransferase N</fullName>
    </alternativeName>
    <alternativeName>
        <fullName evidence="12">tRNA (adenine(37)-C(2))-methyltransferase</fullName>
    </alternativeName>
    <alternativeName>
        <fullName evidence="12">tRNA m2A37 methyltransferase</fullName>
    </alternativeName>
</protein>
<dbReference type="InterPro" id="IPR004383">
    <property type="entry name" value="rRNA_lsu_MTrfase_RlmN/Cfr"/>
</dbReference>
<feature type="binding site" evidence="12">
    <location>
        <position position="294"/>
    </location>
    <ligand>
        <name>S-adenosyl-L-methionine</name>
        <dbReference type="ChEBI" id="CHEBI:59789"/>
    </ligand>
</feature>
<dbReference type="PANTHER" id="PTHR30544:SF5">
    <property type="entry name" value="RADICAL SAM CORE DOMAIN-CONTAINING PROTEIN"/>
    <property type="match status" value="1"/>
</dbReference>
<keyword evidence="11 12" id="KW-0411">Iron-sulfur</keyword>
<keyword evidence="7 12" id="KW-0949">S-adenosyl-L-methionine</keyword>
<keyword evidence="10 12" id="KW-0408">Iron</keyword>
<dbReference type="PROSITE" id="PS51918">
    <property type="entry name" value="RADICAL_SAM"/>
    <property type="match status" value="1"/>
</dbReference>
<dbReference type="Gene3D" id="3.20.20.70">
    <property type="entry name" value="Aldolase class I"/>
    <property type="match status" value="1"/>
</dbReference>
<dbReference type="InterPro" id="IPR013785">
    <property type="entry name" value="Aldolase_TIM"/>
</dbReference>
<evidence type="ECO:0000256" key="12">
    <source>
        <dbReference type="HAMAP-Rule" id="MF_01849"/>
    </source>
</evidence>
<dbReference type="STRING" id="39777.B7L28_04125"/>
<evidence type="ECO:0000256" key="2">
    <source>
        <dbReference type="ARBA" id="ARBA00022485"/>
    </source>
</evidence>
<name>A0A133S587_9FIRM</name>
<comment type="catalytic activity">
    <reaction evidence="12">
        <text>adenosine(2503) in 23S rRNA + 2 reduced [2Fe-2S]-[ferredoxin] + 2 S-adenosyl-L-methionine = 2-methyladenosine(2503) in 23S rRNA + 5'-deoxyadenosine + L-methionine + 2 oxidized [2Fe-2S]-[ferredoxin] + S-adenosyl-L-homocysteine</text>
        <dbReference type="Rhea" id="RHEA:42916"/>
        <dbReference type="Rhea" id="RHEA-COMP:10000"/>
        <dbReference type="Rhea" id="RHEA-COMP:10001"/>
        <dbReference type="Rhea" id="RHEA-COMP:10152"/>
        <dbReference type="Rhea" id="RHEA-COMP:10282"/>
        <dbReference type="ChEBI" id="CHEBI:17319"/>
        <dbReference type="ChEBI" id="CHEBI:33737"/>
        <dbReference type="ChEBI" id="CHEBI:33738"/>
        <dbReference type="ChEBI" id="CHEBI:57844"/>
        <dbReference type="ChEBI" id="CHEBI:57856"/>
        <dbReference type="ChEBI" id="CHEBI:59789"/>
        <dbReference type="ChEBI" id="CHEBI:74411"/>
        <dbReference type="ChEBI" id="CHEBI:74497"/>
        <dbReference type="EC" id="2.1.1.192"/>
    </reaction>
</comment>